<name>A0ABD5WTC2_9EURY</name>
<dbReference type="RefSeq" id="WP_382210215.1">
    <property type="nucleotide sequence ID" value="NZ_JBHSZH010000005.1"/>
</dbReference>
<dbReference type="Proteomes" id="UP001596407">
    <property type="component" value="Unassembled WGS sequence"/>
</dbReference>
<sequence length="59" mass="7168">MFDDHRRLDDDRRRGRRTRRAKPFDGDRIEVSETEMQAANRHQVWQADSSAAWTRWRPA</sequence>
<feature type="compositionally biased region" description="Basic and acidic residues" evidence="1">
    <location>
        <begin position="1"/>
        <end position="13"/>
    </location>
</feature>
<evidence type="ECO:0000313" key="3">
    <source>
        <dbReference type="Proteomes" id="UP001596407"/>
    </source>
</evidence>
<gene>
    <name evidence="2" type="ORF">ACFQJ6_19645</name>
</gene>
<proteinExistence type="predicted"/>
<protein>
    <submittedName>
        <fullName evidence="2">Uncharacterized protein</fullName>
    </submittedName>
</protein>
<organism evidence="2 3">
    <name type="scientific">Halorussus caseinilyticus</name>
    <dbReference type="NCBI Taxonomy" id="3034025"/>
    <lineage>
        <taxon>Archaea</taxon>
        <taxon>Methanobacteriati</taxon>
        <taxon>Methanobacteriota</taxon>
        <taxon>Stenosarchaea group</taxon>
        <taxon>Halobacteria</taxon>
        <taxon>Halobacteriales</taxon>
        <taxon>Haladaptataceae</taxon>
        <taxon>Halorussus</taxon>
    </lineage>
</organism>
<comment type="caution">
    <text evidence="2">The sequence shown here is derived from an EMBL/GenBank/DDBJ whole genome shotgun (WGS) entry which is preliminary data.</text>
</comment>
<dbReference type="EMBL" id="JBHSZH010000005">
    <property type="protein sequence ID" value="MFC7081975.1"/>
    <property type="molecule type" value="Genomic_DNA"/>
</dbReference>
<feature type="region of interest" description="Disordered" evidence="1">
    <location>
        <begin position="1"/>
        <end position="25"/>
    </location>
</feature>
<evidence type="ECO:0000313" key="2">
    <source>
        <dbReference type="EMBL" id="MFC7081975.1"/>
    </source>
</evidence>
<keyword evidence="3" id="KW-1185">Reference proteome</keyword>
<dbReference type="AlphaFoldDB" id="A0ABD5WTC2"/>
<evidence type="ECO:0000256" key="1">
    <source>
        <dbReference type="SAM" id="MobiDB-lite"/>
    </source>
</evidence>
<reference evidence="2 3" key="1">
    <citation type="journal article" date="2019" name="Int. J. Syst. Evol. Microbiol.">
        <title>The Global Catalogue of Microorganisms (GCM) 10K type strain sequencing project: providing services to taxonomists for standard genome sequencing and annotation.</title>
        <authorList>
            <consortium name="The Broad Institute Genomics Platform"/>
            <consortium name="The Broad Institute Genome Sequencing Center for Infectious Disease"/>
            <person name="Wu L."/>
            <person name="Ma J."/>
        </authorList>
    </citation>
    <scope>NUCLEOTIDE SEQUENCE [LARGE SCALE GENOMIC DNA]</scope>
    <source>
        <strain evidence="2 3">DT72</strain>
    </source>
</reference>
<feature type="region of interest" description="Disordered" evidence="1">
    <location>
        <begin position="40"/>
        <end position="59"/>
    </location>
</feature>
<accession>A0ABD5WTC2</accession>